<proteinExistence type="predicted"/>
<dbReference type="InterPro" id="IPR000857">
    <property type="entry name" value="MyTH4_dom"/>
</dbReference>
<dbReference type="EMBL" id="UYRW01007647">
    <property type="protein sequence ID" value="VDM95604.1"/>
    <property type="molecule type" value="Genomic_DNA"/>
</dbReference>
<dbReference type="GO" id="GO:0005856">
    <property type="term" value="C:cytoskeleton"/>
    <property type="evidence" value="ECO:0007669"/>
    <property type="project" value="InterPro"/>
</dbReference>
<name>A0A182ET26_ONCOC</name>
<reference evidence="2 3" key="2">
    <citation type="submission" date="2018-08" db="EMBL/GenBank/DDBJ databases">
        <authorList>
            <person name="Laetsch R D."/>
            <person name="Stevens L."/>
            <person name="Kumar S."/>
            <person name="Blaxter L. M."/>
        </authorList>
    </citation>
    <scope>NUCLEOTIDE SEQUENCE [LARGE SCALE GENOMIC DNA]</scope>
</reference>
<feature type="domain" description="MyTH4" evidence="1">
    <location>
        <begin position="100"/>
        <end position="150"/>
    </location>
</feature>
<dbReference type="WBParaSite" id="nOo.2.0.1.t11298-RA">
    <property type="protein sequence ID" value="nOo.2.0.1.t11298-RA"/>
    <property type="gene ID" value="nOo.2.0.1.g11298"/>
</dbReference>
<evidence type="ECO:0000313" key="2">
    <source>
        <dbReference type="EMBL" id="VDM95604.1"/>
    </source>
</evidence>
<gene>
    <name evidence="2" type="ORF">NOO_LOCUS11298</name>
</gene>
<dbReference type="PANTHER" id="PTHR22692:SF33">
    <property type="entry name" value="MYOSIN"/>
    <property type="match status" value="1"/>
</dbReference>
<dbReference type="InterPro" id="IPR051567">
    <property type="entry name" value="Unconventional_Myosin_ATPase"/>
</dbReference>
<dbReference type="OrthoDB" id="8947650at2759"/>
<reference evidence="4" key="1">
    <citation type="submission" date="2016-06" db="UniProtKB">
        <authorList>
            <consortium name="WormBaseParasite"/>
        </authorList>
    </citation>
    <scope>IDENTIFICATION</scope>
</reference>
<dbReference type="InterPro" id="IPR038185">
    <property type="entry name" value="MyTH4_dom_sf"/>
</dbReference>
<evidence type="ECO:0000313" key="3">
    <source>
        <dbReference type="Proteomes" id="UP000271087"/>
    </source>
</evidence>
<dbReference type="Gene3D" id="1.25.40.530">
    <property type="entry name" value="MyTH4 domain"/>
    <property type="match status" value="1"/>
</dbReference>
<protein>
    <submittedName>
        <fullName evidence="4">MyTH4 domain-containing protein</fullName>
    </submittedName>
</protein>
<sequence>MVSEDDIVSRQTSLTSISTSMDGYDIALVERLFGHLPSNSIPHCDIIQNEKQQQIEIEYPCHRLTISKNKAKPIDDDNLIAFQFEKFAAAYFQIQNNAHYTRKALRISLLPHNSDLDCTAALAIWSVIQRFMGDASEPRSTSPPAKNFEN</sequence>
<dbReference type="STRING" id="42157.A0A182ET26"/>
<dbReference type="Proteomes" id="UP000271087">
    <property type="component" value="Unassembled WGS sequence"/>
</dbReference>
<evidence type="ECO:0000313" key="4">
    <source>
        <dbReference type="WBParaSite" id="nOo.2.0.1.t11298-RA"/>
    </source>
</evidence>
<dbReference type="PROSITE" id="PS51016">
    <property type="entry name" value="MYTH4"/>
    <property type="match status" value="1"/>
</dbReference>
<evidence type="ECO:0000259" key="1">
    <source>
        <dbReference type="PROSITE" id="PS51016"/>
    </source>
</evidence>
<accession>A0A182ET26</accession>
<dbReference type="PANTHER" id="PTHR22692">
    <property type="entry name" value="MYOSIN VII, XV"/>
    <property type="match status" value="1"/>
</dbReference>
<dbReference type="AlphaFoldDB" id="A0A182ET26"/>
<organism evidence="4">
    <name type="scientific">Onchocerca ochengi</name>
    <name type="common">Filarial nematode worm</name>
    <dbReference type="NCBI Taxonomy" id="42157"/>
    <lineage>
        <taxon>Eukaryota</taxon>
        <taxon>Metazoa</taxon>
        <taxon>Ecdysozoa</taxon>
        <taxon>Nematoda</taxon>
        <taxon>Chromadorea</taxon>
        <taxon>Rhabditida</taxon>
        <taxon>Spirurina</taxon>
        <taxon>Spiruromorpha</taxon>
        <taxon>Filarioidea</taxon>
        <taxon>Onchocercidae</taxon>
        <taxon>Onchocerca</taxon>
    </lineage>
</organism>
<keyword evidence="3" id="KW-1185">Reference proteome</keyword>